<organism evidence="2 3">
    <name type="scientific">Macrosiphum euphorbiae</name>
    <name type="common">potato aphid</name>
    <dbReference type="NCBI Taxonomy" id="13131"/>
    <lineage>
        <taxon>Eukaryota</taxon>
        <taxon>Metazoa</taxon>
        <taxon>Ecdysozoa</taxon>
        <taxon>Arthropoda</taxon>
        <taxon>Hexapoda</taxon>
        <taxon>Insecta</taxon>
        <taxon>Pterygota</taxon>
        <taxon>Neoptera</taxon>
        <taxon>Paraneoptera</taxon>
        <taxon>Hemiptera</taxon>
        <taxon>Sternorrhyncha</taxon>
        <taxon>Aphidomorpha</taxon>
        <taxon>Aphidoidea</taxon>
        <taxon>Aphididae</taxon>
        <taxon>Macrosiphini</taxon>
        <taxon>Macrosiphum</taxon>
    </lineage>
</organism>
<evidence type="ECO:0000313" key="2">
    <source>
        <dbReference type="EMBL" id="CAI6348060.1"/>
    </source>
</evidence>
<evidence type="ECO:0000313" key="3">
    <source>
        <dbReference type="Proteomes" id="UP001160148"/>
    </source>
</evidence>
<keyword evidence="1" id="KW-0732">Signal</keyword>
<reference evidence="2 3" key="1">
    <citation type="submission" date="2023-01" db="EMBL/GenBank/DDBJ databases">
        <authorList>
            <person name="Whitehead M."/>
        </authorList>
    </citation>
    <scope>NUCLEOTIDE SEQUENCE [LARGE SCALE GENOMIC DNA]</scope>
</reference>
<dbReference type="EMBL" id="CARXXK010000001">
    <property type="protein sequence ID" value="CAI6348060.1"/>
    <property type="molecule type" value="Genomic_DNA"/>
</dbReference>
<protein>
    <submittedName>
        <fullName evidence="2">Uncharacterized protein</fullName>
    </submittedName>
</protein>
<feature type="chain" id="PRO_5043606231" evidence="1">
    <location>
        <begin position="28"/>
        <end position="154"/>
    </location>
</feature>
<dbReference type="Proteomes" id="UP001160148">
    <property type="component" value="Unassembled WGS sequence"/>
</dbReference>
<dbReference type="AlphaFoldDB" id="A0AAV0VWR9"/>
<evidence type="ECO:0000256" key="1">
    <source>
        <dbReference type="SAM" id="SignalP"/>
    </source>
</evidence>
<sequence length="154" mass="17579">MAFKEIAMFSSLVVVTIISYSVLEGNAQSIQPLIDQDYMKVKAALYDLGEVGMNLMDDSQTLNDMQREYFAGKVDYSAVERARNELNKTKNKLFLKLIKYIWATNEFEPTINYQTADPHKLYKTMDDLENYKDSIDDMHADLLNAMSQPTVVGA</sequence>
<name>A0AAV0VWR9_9HEMI</name>
<accession>A0AAV0VWR9</accession>
<comment type="caution">
    <text evidence="2">The sequence shown here is derived from an EMBL/GenBank/DDBJ whole genome shotgun (WGS) entry which is preliminary data.</text>
</comment>
<gene>
    <name evidence="2" type="ORF">MEUPH1_LOCUS4775</name>
</gene>
<feature type="signal peptide" evidence="1">
    <location>
        <begin position="1"/>
        <end position="27"/>
    </location>
</feature>
<proteinExistence type="predicted"/>
<keyword evidence="3" id="KW-1185">Reference proteome</keyword>